<dbReference type="RefSeq" id="WP_229686523.1">
    <property type="nucleotide sequence ID" value="NZ_BMMK01000018.1"/>
</dbReference>
<dbReference type="EMBL" id="BMMK01000018">
    <property type="protein sequence ID" value="GGM64173.1"/>
    <property type="molecule type" value="Genomic_DNA"/>
</dbReference>
<evidence type="ECO:0000313" key="3">
    <source>
        <dbReference type="Proteomes" id="UP000637578"/>
    </source>
</evidence>
<dbReference type="AlphaFoldDB" id="A0A8J3FV14"/>
<reference evidence="2" key="1">
    <citation type="journal article" date="2014" name="Int. J. Syst. Evol. Microbiol.">
        <title>Complete genome sequence of Corynebacterium casei LMG S-19264T (=DSM 44701T), isolated from a smear-ripened cheese.</title>
        <authorList>
            <consortium name="US DOE Joint Genome Institute (JGI-PGF)"/>
            <person name="Walter F."/>
            <person name="Albersmeier A."/>
            <person name="Kalinowski J."/>
            <person name="Ruckert C."/>
        </authorList>
    </citation>
    <scope>NUCLEOTIDE SEQUENCE</scope>
    <source>
        <strain evidence="2">CGMCC 4.5737</strain>
    </source>
</reference>
<keyword evidence="3" id="KW-1185">Reference proteome</keyword>
<name>A0A8J3FV14_9PSEU</name>
<sequence>MADSSTLRAQRFRRHQRGDHSLCRPQRCPYARRDSTAPPTPPAPPRPEPVRDELGARGRRLWDEVTAAGELPPLQATLLREACRIADRLDRLHAQLDGRDWLQLENAGEDGGPVTVVVDRALAEARQQAAVLKQLVAELRAATTRSTRSSPAVQGEVGGLADLTARIAARRASPAG</sequence>
<evidence type="ECO:0000256" key="1">
    <source>
        <dbReference type="SAM" id="MobiDB-lite"/>
    </source>
</evidence>
<feature type="region of interest" description="Disordered" evidence="1">
    <location>
        <begin position="1"/>
        <end position="52"/>
    </location>
</feature>
<protein>
    <submittedName>
        <fullName evidence="2">Uncharacterized protein</fullName>
    </submittedName>
</protein>
<organism evidence="2 3">
    <name type="scientific">Longimycelium tulufanense</name>
    <dbReference type="NCBI Taxonomy" id="907463"/>
    <lineage>
        <taxon>Bacteria</taxon>
        <taxon>Bacillati</taxon>
        <taxon>Actinomycetota</taxon>
        <taxon>Actinomycetes</taxon>
        <taxon>Pseudonocardiales</taxon>
        <taxon>Pseudonocardiaceae</taxon>
        <taxon>Longimycelium</taxon>
    </lineage>
</organism>
<gene>
    <name evidence="2" type="ORF">GCM10012275_38390</name>
</gene>
<comment type="caution">
    <text evidence="2">The sequence shown here is derived from an EMBL/GenBank/DDBJ whole genome shotgun (WGS) entry which is preliminary data.</text>
</comment>
<accession>A0A8J3FV14</accession>
<dbReference type="Proteomes" id="UP000637578">
    <property type="component" value="Unassembled WGS sequence"/>
</dbReference>
<feature type="compositionally biased region" description="Pro residues" evidence="1">
    <location>
        <begin position="38"/>
        <end position="47"/>
    </location>
</feature>
<reference evidence="2" key="2">
    <citation type="submission" date="2020-09" db="EMBL/GenBank/DDBJ databases">
        <authorList>
            <person name="Sun Q."/>
            <person name="Zhou Y."/>
        </authorList>
    </citation>
    <scope>NUCLEOTIDE SEQUENCE</scope>
    <source>
        <strain evidence="2">CGMCC 4.5737</strain>
    </source>
</reference>
<proteinExistence type="predicted"/>
<evidence type="ECO:0000313" key="2">
    <source>
        <dbReference type="EMBL" id="GGM64173.1"/>
    </source>
</evidence>